<evidence type="ECO:0000256" key="8">
    <source>
        <dbReference type="SAM" id="MobiDB-lite"/>
    </source>
</evidence>
<comment type="caution">
    <text evidence="11">The sequence shown here is derived from an EMBL/GenBank/DDBJ whole genome shotgun (WGS) entry which is preliminary data.</text>
</comment>
<feature type="domain" description="CobQ/CobB/MinD/ParA nucleotide binding" evidence="9">
    <location>
        <begin position="13"/>
        <end position="258"/>
    </location>
</feature>
<feature type="domain" description="CobB/CobQ-like glutamine amidotransferase" evidence="10">
    <location>
        <begin position="291"/>
        <end position="517"/>
    </location>
</feature>
<dbReference type="SUPFAM" id="SSF52317">
    <property type="entry name" value="Class I glutamine amidotransferase-like"/>
    <property type="match status" value="1"/>
</dbReference>
<keyword evidence="12" id="KW-1185">Reference proteome</keyword>
<evidence type="ECO:0000259" key="9">
    <source>
        <dbReference type="Pfam" id="PF01656"/>
    </source>
</evidence>
<comment type="similarity">
    <text evidence="2 7">Belongs to the CobB/CobQ family. CobQ subfamily.</text>
</comment>
<dbReference type="Proteomes" id="UP001596118">
    <property type="component" value="Unassembled WGS sequence"/>
</dbReference>
<dbReference type="Pfam" id="PF01656">
    <property type="entry name" value="CbiA"/>
    <property type="match status" value="1"/>
</dbReference>
<dbReference type="SUPFAM" id="SSF52540">
    <property type="entry name" value="P-loop containing nucleoside triphosphate hydrolases"/>
    <property type="match status" value="1"/>
</dbReference>
<evidence type="ECO:0000256" key="2">
    <source>
        <dbReference type="ARBA" id="ARBA00006205"/>
    </source>
</evidence>
<dbReference type="CDD" id="cd01750">
    <property type="entry name" value="GATase1_CobQ"/>
    <property type="match status" value="1"/>
</dbReference>
<dbReference type="InterPro" id="IPR033949">
    <property type="entry name" value="CobQ_GATase1"/>
</dbReference>
<dbReference type="Gene3D" id="3.40.50.300">
    <property type="entry name" value="P-loop containing nucleotide triphosphate hydrolases"/>
    <property type="match status" value="1"/>
</dbReference>
<evidence type="ECO:0000256" key="6">
    <source>
        <dbReference type="ARBA" id="ARBA00025166"/>
    </source>
</evidence>
<gene>
    <name evidence="7" type="primary">cobQ</name>
    <name evidence="11" type="ORF">ACFPM1_08655</name>
</gene>
<dbReference type="PROSITE" id="PS51274">
    <property type="entry name" value="GATASE_COBBQ"/>
    <property type="match status" value="1"/>
</dbReference>
<evidence type="ECO:0000256" key="3">
    <source>
        <dbReference type="ARBA" id="ARBA00014921"/>
    </source>
</evidence>
<dbReference type="PANTHER" id="PTHR21343">
    <property type="entry name" value="DETHIOBIOTIN SYNTHETASE"/>
    <property type="match status" value="1"/>
</dbReference>
<feature type="region of interest" description="Disordered" evidence="8">
    <location>
        <begin position="533"/>
        <end position="552"/>
    </location>
</feature>
<dbReference type="HAMAP" id="MF_00028">
    <property type="entry name" value="CobQ"/>
    <property type="match status" value="1"/>
</dbReference>
<comment type="pathway">
    <text evidence="1 7">Cofactor biosynthesis; adenosylcobalamin biosynthesis.</text>
</comment>
<dbReference type="GO" id="GO:0009236">
    <property type="term" value="P:cobalamin biosynthetic process"/>
    <property type="evidence" value="ECO:0007669"/>
    <property type="project" value="UniProtKB-UniRule"/>
</dbReference>
<evidence type="ECO:0000256" key="5">
    <source>
        <dbReference type="ARBA" id="ARBA00022962"/>
    </source>
</evidence>
<sequence>MTDDPHAAARTLLVAGTASHVGKSTVAAGLCRHLADAGVAVAPYKAQNMSNNARAVPVSPGAGVDAAFGEVGISQYVQARAARVGPETDHNPVLLKPRGEGESQLVVNGRAVAHASAADYYGGRWAEARQAAAAAHRRLAAAHDVIVAEGAGSIAEINLHDRDLANVETARLFEDRDPSEETEPSGGAEILLVADIERGGVFAALVGTLELLPADLRDRVVGAAITKFRGDRSLLDPGIDAFEERTGVPVLGVIPHDDPGLPEEDSVALPDPGERAILGADDGVPPAEAVTVAVPRLPRISNATDVEPLATEPGVRVAFVPLDSSLADADAVVIPGTKNTVDDLRACRDAGFDDALRAFDGPVVGLCGGYQLLGERITNAAVESADPDAPDVVEGFGLLPVETAFSAEKRVVAADLRLDPNAIDLVDPVGGAKAGGGAKASGGGDLDVAGYEIHMGETRRVDPVGEERGENVPDASSTTTLATPFSDPDGDRAGVELGAAAGDVLGTYLHGLFENEAVRRSVLARVRESAGLANGGAGATVADAPDADPRARTPVDRAADLLREHVDLAALGLPTDRP</sequence>
<organism evidence="11 12">
    <name type="scientific">Halorubrum rubrum</name>
    <dbReference type="NCBI Taxonomy" id="1126240"/>
    <lineage>
        <taxon>Archaea</taxon>
        <taxon>Methanobacteriati</taxon>
        <taxon>Methanobacteriota</taxon>
        <taxon>Stenosarchaea group</taxon>
        <taxon>Halobacteria</taxon>
        <taxon>Halobacteriales</taxon>
        <taxon>Haloferacaceae</taxon>
        <taxon>Halorubrum</taxon>
    </lineage>
</organism>
<evidence type="ECO:0000256" key="1">
    <source>
        <dbReference type="ARBA" id="ARBA00004953"/>
    </source>
</evidence>
<dbReference type="AlphaFoldDB" id="A0ABD5R1X3"/>
<dbReference type="GO" id="GO:0015420">
    <property type="term" value="F:ABC-type vitamin B12 transporter activity"/>
    <property type="evidence" value="ECO:0007669"/>
    <property type="project" value="UniProtKB-UniRule"/>
</dbReference>
<feature type="active site" evidence="7">
    <location>
        <position position="510"/>
    </location>
</feature>
<dbReference type="PANTHER" id="PTHR21343:SF1">
    <property type="entry name" value="COBYRIC ACID SYNTHASE"/>
    <property type="match status" value="1"/>
</dbReference>
<dbReference type="EMBL" id="JBHSKY010000007">
    <property type="protein sequence ID" value="MFC5278821.1"/>
    <property type="molecule type" value="Genomic_DNA"/>
</dbReference>
<evidence type="ECO:0000259" key="10">
    <source>
        <dbReference type="Pfam" id="PF07685"/>
    </source>
</evidence>
<feature type="region of interest" description="Disordered" evidence="8">
    <location>
        <begin position="464"/>
        <end position="488"/>
    </location>
</feature>
<dbReference type="InterPro" id="IPR029062">
    <property type="entry name" value="Class_I_gatase-like"/>
</dbReference>
<evidence type="ECO:0000256" key="7">
    <source>
        <dbReference type="HAMAP-Rule" id="MF_00028"/>
    </source>
</evidence>
<dbReference type="InterPro" id="IPR027417">
    <property type="entry name" value="P-loop_NTPase"/>
</dbReference>
<evidence type="ECO:0000256" key="4">
    <source>
        <dbReference type="ARBA" id="ARBA00022573"/>
    </source>
</evidence>
<keyword evidence="4 7" id="KW-0169">Cobalamin biosynthesis</keyword>
<dbReference type="InterPro" id="IPR011698">
    <property type="entry name" value="GATase_3"/>
</dbReference>
<dbReference type="Pfam" id="PF07685">
    <property type="entry name" value="GATase_3"/>
    <property type="match status" value="1"/>
</dbReference>
<name>A0ABD5R1X3_9EURY</name>
<dbReference type="RefSeq" id="WP_256411233.1">
    <property type="nucleotide sequence ID" value="NZ_JANHDM010000003.1"/>
</dbReference>
<dbReference type="InterPro" id="IPR002586">
    <property type="entry name" value="CobQ/CobB/MinD/ParA_Nub-bd_dom"/>
</dbReference>
<dbReference type="NCBIfam" id="NF001989">
    <property type="entry name" value="PRK00784.1"/>
    <property type="match status" value="1"/>
</dbReference>
<accession>A0ABD5R1X3</accession>
<proteinExistence type="inferred from homology"/>
<reference evidence="11 12" key="1">
    <citation type="journal article" date="2019" name="Int. J. Syst. Evol. Microbiol.">
        <title>The Global Catalogue of Microorganisms (GCM) 10K type strain sequencing project: providing services to taxonomists for standard genome sequencing and annotation.</title>
        <authorList>
            <consortium name="The Broad Institute Genomics Platform"/>
            <consortium name="The Broad Institute Genome Sequencing Center for Infectious Disease"/>
            <person name="Wu L."/>
            <person name="Ma J."/>
        </authorList>
    </citation>
    <scope>NUCLEOTIDE SEQUENCE [LARGE SCALE GENOMIC DNA]</scope>
    <source>
        <strain evidence="11 12">CGMCC 1.12124</strain>
    </source>
</reference>
<evidence type="ECO:0000313" key="12">
    <source>
        <dbReference type="Proteomes" id="UP001596118"/>
    </source>
</evidence>
<dbReference type="NCBIfam" id="TIGR00313">
    <property type="entry name" value="cobQ"/>
    <property type="match status" value="1"/>
</dbReference>
<feature type="active site" description="Nucleophile" evidence="7">
    <location>
        <position position="367"/>
    </location>
</feature>
<evidence type="ECO:0000313" key="11">
    <source>
        <dbReference type="EMBL" id="MFC5278821.1"/>
    </source>
</evidence>
<comment type="function">
    <text evidence="6 7">Catalyzes amidations at positions B, D, E, and G on adenosylcobyrinic A,C-diamide. NH(2) groups are provided by glutamine, and one molecule of ATP is hydrogenolyzed for each amidation.</text>
</comment>
<dbReference type="Gene3D" id="3.40.50.880">
    <property type="match status" value="1"/>
</dbReference>
<protein>
    <recommendedName>
        <fullName evidence="3 7">Probable cobyric acid synthase</fullName>
    </recommendedName>
</protein>
<keyword evidence="5 7" id="KW-0315">Glutamine amidotransferase</keyword>
<dbReference type="InterPro" id="IPR004459">
    <property type="entry name" value="CobQ_synth"/>
</dbReference>
<feature type="compositionally biased region" description="Polar residues" evidence="8">
    <location>
        <begin position="474"/>
        <end position="483"/>
    </location>
</feature>